<reference evidence="1" key="1">
    <citation type="journal article" date="2014" name="Int. J. Syst. Evol. Microbiol.">
        <title>Complete genome sequence of Corynebacterium casei LMG S-19264T (=DSM 44701T), isolated from a smear-ripened cheese.</title>
        <authorList>
            <consortium name="US DOE Joint Genome Institute (JGI-PGF)"/>
            <person name="Walter F."/>
            <person name="Albersmeier A."/>
            <person name="Kalinowski J."/>
            <person name="Ruckert C."/>
        </authorList>
    </citation>
    <scope>NUCLEOTIDE SEQUENCE</scope>
    <source>
        <strain evidence="1">CGMCC 1.16012</strain>
    </source>
</reference>
<keyword evidence="2" id="KW-1185">Reference proteome</keyword>
<reference evidence="1" key="2">
    <citation type="submission" date="2020-09" db="EMBL/GenBank/DDBJ databases">
        <authorList>
            <person name="Sun Q."/>
            <person name="Zhou Y."/>
        </authorList>
    </citation>
    <scope>NUCLEOTIDE SEQUENCE</scope>
    <source>
        <strain evidence="1">CGMCC 1.16012</strain>
    </source>
</reference>
<sequence>MKSIIGGVIVGITLSAPVFGFEANDRLAAVMELDNKEFTEVQGHLKRSWMWDESDPSFVVTVGLVTYDVELDDGRGTTKRAMQCPQQEIFGNPNEGCSISFDGIYHTEISNNIVEVDLTIWNVEFID</sequence>
<protein>
    <submittedName>
        <fullName evidence="1">Uncharacterized protein</fullName>
    </submittedName>
</protein>
<proteinExistence type="predicted"/>
<gene>
    <name evidence="1" type="ORF">GCM10011517_06190</name>
</gene>
<dbReference type="EMBL" id="BMKN01000001">
    <property type="protein sequence ID" value="GGE41360.1"/>
    <property type="molecule type" value="Genomic_DNA"/>
</dbReference>
<evidence type="ECO:0000313" key="2">
    <source>
        <dbReference type="Proteomes" id="UP000606730"/>
    </source>
</evidence>
<dbReference type="Proteomes" id="UP000606730">
    <property type="component" value="Unassembled WGS sequence"/>
</dbReference>
<evidence type="ECO:0000313" key="1">
    <source>
        <dbReference type="EMBL" id="GGE41360.1"/>
    </source>
</evidence>
<name>A0A917EIR0_9RHOB</name>
<comment type="caution">
    <text evidence="1">The sequence shown here is derived from an EMBL/GenBank/DDBJ whole genome shotgun (WGS) entry which is preliminary data.</text>
</comment>
<dbReference type="AlphaFoldDB" id="A0A917EIR0"/>
<accession>A0A917EIR0</accession>
<dbReference type="RefSeq" id="WP_143226579.1">
    <property type="nucleotide sequence ID" value="NZ_BMKN01000001.1"/>
</dbReference>
<organism evidence="1 2">
    <name type="scientific">Actibacterium pelagium</name>
    <dbReference type="NCBI Taxonomy" id="2029103"/>
    <lineage>
        <taxon>Bacteria</taxon>
        <taxon>Pseudomonadati</taxon>
        <taxon>Pseudomonadota</taxon>
        <taxon>Alphaproteobacteria</taxon>
        <taxon>Rhodobacterales</taxon>
        <taxon>Roseobacteraceae</taxon>
        <taxon>Actibacterium</taxon>
    </lineage>
</organism>